<feature type="domain" description="HTH lacI-type" evidence="4">
    <location>
        <begin position="3"/>
        <end position="57"/>
    </location>
</feature>
<proteinExistence type="predicted"/>
<dbReference type="PROSITE" id="PS50932">
    <property type="entry name" value="HTH_LACI_2"/>
    <property type="match status" value="1"/>
</dbReference>
<organism evidence="5 6">
    <name type="scientific">Harryflintia acetispora</name>
    <dbReference type="NCBI Taxonomy" id="1849041"/>
    <lineage>
        <taxon>Bacteria</taxon>
        <taxon>Bacillati</taxon>
        <taxon>Bacillota</taxon>
        <taxon>Clostridia</taxon>
        <taxon>Eubacteriales</taxon>
        <taxon>Oscillospiraceae</taxon>
        <taxon>Harryflintia</taxon>
    </lineage>
</organism>
<dbReference type="PANTHER" id="PTHR30146:SF109">
    <property type="entry name" value="HTH-TYPE TRANSCRIPTIONAL REGULATOR GALS"/>
    <property type="match status" value="1"/>
</dbReference>
<evidence type="ECO:0000256" key="2">
    <source>
        <dbReference type="ARBA" id="ARBA00023125"/>
    </source>
</evidence>
<keyword evidence="2" id="KW-0238">DNA-binding</keyword>
<dbReference type="Gene3D" id="1.10.260.40">
    <property type="entry name" value="lambda repressor-like DNA-binding domains"/>
    <property type="match status" value="1"/>
</dbReference>
<dbReference type="CDD" id="cd06267">
    <property type="entry name" value="PBP1_LacI_sugar_binding-like"/>
    <property type="match status" value="1"/>
</dbReference>
<gene>
    <name evidence="5" type="ORF">EDD78_104114</name>
</gene>
<dbReference type="PANTHER" id="PTHR30146">
    <property type="entry name" value="LACI-RELATED TRANSCRIPTIONAL REPRESSOR"/>
    <property type="match status" value="1"/>
</dbReference>
<name>A0A9X8UJM1_9FIRM</name>
<keyword evidence="1" id="KW-0805">Transcription regulation</keyword>
<dbReference type="AlphaFoldDB" id="A0A9X8UJM1"/>
<dbReference type="InterPro" id="IPR028082">
    <property type="entry name" value="Peripla_BP_I"/>
</dbReference>
<dbReference type="InterPro" id="IPR010982">
    <property type="entry name" value="Lambda_DNA-bd_dom_sf"/>
</dbReference>
<dbReference type="RefSeq" id="WP_132084363.1">
    <property type="nucleotide sequence ID" value="NZ_SLUK01000004.1"/>
</dbReference>
<evidence type="ECO:0000313" key="6">
    <source>
        <dbReference type="Proteomes" id="UP000294682"/>
    </source>
</evidence>
<dbReference type="GO" id="GO:0000976">
    <property type="term" value="F:transcription cis-regulatory region binding"/>
    <property type="evidence" value="ECO:0007669"/>
    <property type="project" value="TreeGrafter"/>
</dbReference>
<dbReference type="Gene3D" id="3.40.50.2300">
    <property type="match status" value="2"/>
</dbReference>
<dbReference type="SMART" id="SM00354">
    <property type="entry name" value="HTH_LACI"/>
    <property type="match status" value="1"/>
</dbReference>
<evidence type="ECO:0000256" key="3">
    <source>
        <dbReference type="ARBA" id="ARBA00023163"/>
    </source>
</evidence>
<dbReference type="Pfam" id="PF13377">
    <property type="entry name" value="Peripla_BP_3"/>
    <property type="match status" value="1"/>
</dbReference>
<reference evidence="5 6" key="1">
    <citation type="submission" date="2019-03" db="EMBL/GenBank/DDBJ databases">
        <title>Genomic Encyclopedia of Type Strains, Phase IV (KMG-IV): sequencing the most valuable type-strain genomes for metagenomic binning, comparative biology and taxonomic classification.</title>
        <authorList>
            <person name="Goeker M."/>
        </authorList>
    </citation>
    <scope>NUCLEOTIDE SEQUENCE [LARGE SCALE GENOMIC DNA]</scope>
    <source>
        <strain evidence="5 6">DSM 100433</strain>
    </source>
</reference>
<comment type="caution">
    <text evidence="5">The sequence shown here is derived from an EMBL/GenBank/DDBJ whole genome shotgun (WGS) entry which is preliminary data.</text>
</comment>
<dbReference type="EMBL" id="SLUK01000004">
    <property type="protein sequence ID" value="TCL43776.1"/>
    <property type="molecule type" value="Genomic_DNA"/>
</dbReference>
<dbReference type="CDD" id="cd01392">
    <property type="entry name" value="HTH_LacI"/>
    <property type="match status" value="1"/>
</dbReference>
<dbReference type="Proteomes" id="UP000294682">
    <property type="component" value="Unassembled WGS sequence"/>
</dbReference>
<dbReference type="GO" id="GO:0003700">
    <property type="term" value="F:DNA-binding transcription factor activity"/>
    <property type="evidence" value="ECO:0007669"/>
    <property type="project" value="TreeGrafter"/>
</dbReference>
<protein>
    <submittedName>
        <fullName evidence="5">LacI family transcriptional regulator</fullName>
    </submittedName>
</protein>
<accession>A0A9X8UJM1</accession>
<dbReference type="SUPFAM" id="SSF53822">
    <property type="entry name" value="Periplasmic binding protein-like I"/>
    <property type="match status" value="1"/>
</dbReference>
<dbReference type="InterPro" id="IPR046335">
    <property type="entry name" value="LacI/GalR-like_sensor"/>
</dbReference>
<keyword evidence="6" id="KW-1185">Reference proteome</keyword>
<evidence type="ECO:0000259" key="4">
    <source>
        <dbReference type="PROSITE" id="PS50932"/>
    </source>
</evidence>
<evidence type="ECO:0000256" key="1">
    <source>
        <dbReference type="ARBA" id="ARBA00023015"/>
    </source>
</evidence>
<keyword evidence="3" id="KW-0804">Transcription</keyword>
<evidence type="ECO:0000313" key="5">
    <source>
        <dbReference type="EMBL" id="TCL43776.1"/>
    </source>
</evidence>
<dbReference type="InterPro" id="IPR000843">
    <property type="entry name" value="HTH_LacI"/>
</dbReference>
<dbReference type="Pfam" id="PF00356">
    <property type="entry name" value="LacI"/>
    <property type="match status" value="1"/>
</dbReference>
<sequence length="332" mass="36506">MSVSILDVAKRCGLSTVTVSRVINNTGNVREESRQKVLAAIRELGYTPNAAARSLVRGKTGLIGVVLPDLKGLYTSRVVVAAKAKLLEKGYFLSLFLFDDITREDNARYILDEQRVDGFFVIAPGLESPVLEKLKRYNLPVILLDNQYALADYPYVEVDDYLGGVMAAEHLIGLGHRQIGYIDGPNMLCCHERRAGAIDTLRKHGLRLLCEGGGDIYDFSVGYRVANRWIERGTIPSAVIGVCDSVAAGAIGAFKEHGYRVPQDISVVGFDNIPLYNNYSPRLTSVEQPVPTIAEKSVEMLLQLLAGRELTSRFLKLPPRLVVGESTRPVNS</sequence>
<dbReference type="SUPFAM" id="SSF47413">
    <property type="entry name" value="lambda repressor-like DNA-binding domains"/>
    <property type="match status" value="1"/>
</dbReference>